<organism evidence="1 2">
    <name type="scientific">Colwellia asteriadis</name>
    <dbReference type="NCBI Taxonomy" id="517723"/>
    <lineage>
        <taxon>Bacteria</taxon>
        <taxon>Pseudomonadati</taxon>
        <taxon>Pseudomonadota</taxon>
        <taxon>Gammaproteobacteria</taxon>
        <taxon>Alteromonadales</taxon>
        <taxon>Colwelliaceae</taxon>
        <taxon>Colwellia</taxon>
    </lineage>
</organism>
<dbReference type="RefSeq" id="WP_343817290.1">
    <property type="nucleotide sequence ID" value="NZ_BAAAFA010000006.1"/>
</dbReference>
<dbReference type="InterPro" id="IPR011990">
    <property type="entry name" value="TPR-like_helical_dom_sf"/>
</dbReference>
<sequence length="141" mass="15918">MNTKIYKSVLAHTANLLGAVQQKNQARFDDYYAELKQLCETHENTDKDHPVQWETLADFTDDLTEAVTLYEHALIKAEAINDKDFRSSIGYSIAALKVELGDKTSAIEHLEKAKISCNKIVDKELKAEIHDLLEELKVAEG</sequence>
<keyword evidence="2" id="KW-1185">Reference proteome</keyword>
<dbReference type="Gene3D" id="1.25.40.10">
    <property type="entry name" value="Tetratricopeptide repeat domain"/>
    <property type="match status" value="1"/>
</dbReference>
<dbReference type="EMBL" id="BAAAFA010000006">
    <property type="protein sequence ID" value="GAA0817814.1"/>
    <property type="molecule type" value="Genomic_DNA"/>
</dbReference>
<protein>
    <recommendedName>
        <fullName evidence="3">Replicative DNA helicase</fullName>
    </recommendedName>
</protein>
<proteinExistence type="predicted"/>
<gene>
    <name evidence="1" type="ORF">GCM10009111_19590</name>
</gene>
<evidence type="ECO:0008006" key="3">
    <source>
        <dbReference type="Google" id="ProtNLM"/>
    </source>
</evidence>
<accession>A0ABP3WGG5</accession>
<reference evidence="2" key="1">
    <citation type="journal article" date="2019" name="Int. J. Syst. Evol. Microbiol.">
        <title>The Global Catalogue of Microorganisms (GCM) 10K type strain sequencing project: providing services to taxonomists for standard genome sequencing and annotation.</title>
        <authorList>
            <consortium name="The Broad Institute Genomics Platform"/>
            <consortium name="The Broad Institute Genome Sequencing Center for Infectious Disease"/>
            <person name="Wu L."/>
            <person name="Ma J."/>
        </authorList>
    </citation>
    <scope>NUCLEOTIDE SEQUENCE [LARGE SCALE GENOMIC DNA]</scope>
    <source>
        <strain evidence="2">JCM 15608</strain>
    </source>
</reference>
<dbReference type="Proteomes" id="UP001500021">
    <property type="component" value="Unassembled WGS sequence"/>
</dbReference>
<name>A0ABP3WGG5_9GAMM</name>
<evidence type="ECO:0000313" key="2">
    <source>
        <dbReference type="Proteomes" id="UP001500021"/>
    </source>
</evidence>
<comment type="caution">
    <text evidence="1">The sequence shown here is derived from an EMBL/GenBank/DDBJ whole genome shotgun (WGS) entry which is preliminary data.</text>
</comment>
<evidence type="ECO:0000313" key="1">
    <source>
        <dbReference type="EMBL" id="GAA0817814.1"/>
    </source>
</evidence>